<dbReference type="EMBL" id="JAAAIP010000065">
    <property type="protein sequence ID" value="KAG0327060.1"/>
    <property type="molecule type" value="Genomic_DNA"/>
</dbReference>
<dbReference type="OrthoDB" id="2446753at2759"/>
<evidence type="ECO:0000256" key="1">
    <source>
        <dbReference type="SAM" id="MobiDB-lite"/>
    </source>
</evidence>
<feature type="region of interest" description="Disordered" evidence="1">
    <location>
        <begin position="242"/>
        <end position="276"/>
    </location>
</feature>
<feature type="chain" id="PRO_5040350920" evidence="2">
    <location>
        <begin position="28"/>
        <end position="454"/>
    </location>
</feature>
<feature type="compositionally biased region" description="Basic and acidic residues" evidence="1">
    <location>
        <begin position="410"/>
        <end position="428"/>
    </location>
</feature>
<feature type="non-terminal residue" evidence="3">
    <location>
        <position position="454"/>
    </location>
</feature>
<evidence type="ECO:0000313" key="3">
    <source>
        <dbReference type="EMBL" id="KAG0327060.1"/>
    </source>
</evidence>
<reference evidence="3" key="1">
    <citation type="journal article" date="2020" name="Fungal Divers.">
        <title>Resolving the Mortierellaceae phylogeny through synthesis of multi-gene phylogenetics and phylogenomics.</title>
        <authorList>
            <person name="Vandepol N."/>
            <person name="Liber J."/>
            <person name="Desiro A."/>
            <person name="Na H."/>
            <person name="Kennedy M."/>
            <person name="Barry K."/>
            <person name="Grigoriev I.V."/>
            <person name="Miller A.N."/>
            <person name="O'Donnell K."/>
            <person name="Stajich J.E."/>
            <person name="Bonito G."/>
        </authorList>
    </citation>
    <scope>NUCLEOTIDE SEQUENCE</scope>
    <source>
        <strain evidence="3">REB-010B</strain>
    </source>
</reference>
<comment type="caution">
    <text evidence="3">The sequence shown here is derived from an EMBL/GenBank/DDBJ whole genome shotgun (WGS) entry which is preliminary data.</text>
</comment>
<feature type="signal peptide" evidence="2">
    <location>
        <begin position="1"/>
        <end position="27"/>
    </location>
</feature>
<gene>
    <name evidence="3" type="ORF">BGZ99_008400</name>
</gene>
<name>A0A9P6RR70_9FUNG</name>
<accession>A0A9P6RR70</accession>
<feature type="region of interest" description="Disordered" evidence="1">
    <location>
        <begin position="99"/>
        <end position="120"/>
    </location>
</feature>
<keyword evidence="4" id="KW-1185">Reference proteome</keyword>
<feature type="compositionally biased region" description="Acidic residues" evidence="1">
    <location>
        <begin position="364"/>
        <end position="409"/>
    </location>
</feature>
<organism evidence="3 4">
    <name type="scientific">Dissophora globulifera</name>
    <dbReference type="NCBI Taxonomy" id="979702"/>
    <lineage>
        <taxon>Eukaryota</taxon>
        <taxon>Fungi</taxon>
        <taxon>Fungi incertae sedis</taxon>
        <taxon>Mucoromycota</taxon>
        <taxon>Mortierellomycotina</taxon>
        <taxon>Mortierellomycetes</taxon>
        <taxon>Mortierellales</taxon>
        <taxon>Mortierellaceae</taxon>
        <taxon>Dissophora</taxon>
    </lineage>
</organism>
<evidence type="ECO:0000256" key="2">
    <source>
        <dbReference type="SAM" id="SignalP"/>
    </source>
</evidence>
<protein>
    <submittedName>
        <fullName evidence="3">Uncharacterized protein</fullName>
    </submittedName>
</protein>
<evidence type="ECO:0000313" key="4">
    <source>
        <dbReference type="Proteomes" id="UP000738325"/>
    </source>
</evidence>
<dbReference type="Proteomes" id="UP000738325">
    <property type="component" value="Unassembled WGS sequence"/>
</dbReference>
<keyword evidence="2" id="KW-0732">Signal</keyword>
<feature type="region of interest" description="Disordered" evidence="1">
    <location>
        <begin position="291"/>
        <end position="454"/>
    </location>
</feature>
<dbReference type="AlphaFoldDB" id="A0A9P6RR70"/>
<proteinExistence type="predicted"/>
<sequence>MVPGKRTAAMICLGLLFASSLFLSTSAIKSKSGQRGELRLVGQQERQPIPRRYIQLKKHSFYDSPDFEDEELAGSAVSPFCKSFSFLCHVRCLQRGDPKDPNNISNSLSPDDRARSKSGSGEINRCYHAPDSTAVQVLCLCNNGVDLTAEVDYALEGIVDIEAAGGNGSGAGEAGLIRQVAFVGTKTVTEYRTMTKTKTVIQIQTQTITETITETIPATPDGAFQNWDWSPGGVRAEKEEFIPMSSDNSPMAMKETSWEDNGGVVDPDAQQDPYQDQERAGIVDQQELAYSDAAAVESEERWARDDEEDDSTFKKGQESGHYGSQEESAPGAILEQGTKDVKQSKMEPQTRTASMALKKRHGDDDEDEEEEQEDRDSESDDEGEEPEDKDADSDDDGEDEGEEQEDRDSESDKESSSQDSRHEVHDELMYPPFDVESEPSFMHSHPQHPDGANN</sequence>